<name>A0ABP9WDM6_9MICO</name>
<comment type="caution">
    <text evidence="1">The sequence shown here is derived from an EMBL/GenBank/DDBJ whole genome shotgun (WGS) entry which is preliminary data.</text>
</comment>
<evidence type="ECO:0000313" key="2">
    <source>
        <dbReference type="Proteomes" id="UP001426770"/>
    </source>
</evidence>
<gene>
    <name evidence="1" type="ORF">Lsed01_00358</name>
</gene>
<evidence type="ECO:0000313" key="1">
    <source>
        <dbReference type="EMBL" id="GAA5517941.1"/>
    </source>
</evidence>
<reference evidence="1 2" key="1">
    <citation type="submission" date="2024-02" db="EMBL/GenBank/DDBJ databases">
        <title>Lysinimicrobium sediminis NBRC 112286.</title>
        <authorList>
            <person name="Ichikawa N."/>
            <person name="Katano-Makiyama Y."/>
            <person name="Hidaka K."/>
        </authorList>
    </citation>
    <scope>NUCLEOTIDE SEQUENCE [LARGE SCALE GENOMIC DNA]</scope>
    <source>
        <strain evidence="1 2">NBRC 112286</strain>
    </source>
</reference>
<dbReference type="Proteomes" id="UP001426770">
    <property type="component" value="Unassembled WGS sequence"/>
</dbReference>
<dbReference type="EMBL" id="BAABRR010000001">
    <property type="protein sequence ID" value="GAA5517941.1"/>
    <property type="molecule type" value="Genomic_DNA"/>
</dbReference>
<protein>
    <submittedName>
        <fullName evidence="1">Uncharacterized protein</fullName>
    </submittedName>
</protein>
<accession>A0ABP9WDM6</accession>
<organism evidence="1 2">
    <name type="scientific">Demequina sediminis</name>
    <dbReference type="NCBI Taxonomy" id="1930058"/>
    <lineage>
        <taxon>Bacteria</taxon>
        <taxon>Bacillati</taxon>
        <taxon>Actinomycetota</taxon>
        <taxon>Actinomycetes</taxon>
        <taxon>Micrococcales</taxon>
        <taxon>Demequinaceae</taxon>
        <taxon>Demequina</taxon>
    </lineage>
</organism>
<sequence length="73" mass="8058">MTDTPAPDAAATEQRRVERERIVAYLAHHESGARAKAEVATTEESRTYQTTIANAMKAMGEAIGGEFHWKARL</sequence>
<keyword evidence="2" id="KW-1185">Reference proteome</keyword>
<proteinExistence type="predicted"/>
<dbReference type="RefSeq" id="WP_286216011.1">
    <property type="nucleotide sequence ID" value="NZ_AP027736.1"/>
</dbReference>